<dbReference type="NCBIfam" id="TIGR01168">
    <property type="entry name" value="YSIRK_signal"/>
    <property type="match status" value="1"/>
</dbReference>
<protein>
    <recommendedName>
        <fullName evidence="7">Gram-positive cocci surface proteins LPxTG domain-containing protein</fullName>
    </recommendedName>
</protein>
<dbReference type="EMBL" id="AZGD01000099">
    <property type="protein sequence ID" value="KRM18036.1"/>
    <property type="molecule type" value="Genomic_DNA"/>
</dbReference>
<proteinExistence type="predicted"/>
<keyword evidence="6" id="KW-0472">Membrane</keyword>
<evidence type="ECO:0000256" key="5">
    <source>
        <dbReference type="SAM" id="MobiDB-lite"/>
    </source>
</evidence>
<evidence type="ECO:0000256" key="3">
    <source>
        <dbReference type="ARBA" id="ARBA00022729"/>
    </source>
</evidence>
<evidence type="ECO:0000259" key="7">
    <source>
        <dbReference type="PROSITE" id="PS50847"/>
    </source>
</evidence>
<dbReference type="STRING" id="1423755.FC40_GL001059"/>
<evidence type="ECO:0000256" key="1">
    <source>
        <dbReference type="ARBA" id="ARBA00022512"/>
    </source>
</evidence>
<reference evidence="8 9" key="1">
    <citation type="journal article" date="2015" name="Genome Announc.">
        <title>Expanding the biotechnology potential of lactobacilli through comparative genomics of 213 strains and associated genera.</title>
        <authorList>
            <person name="Sun Z."/>
            <person name="Harris H.M."/>
            <person name="McCann A."/>
            <person name="Guo C."/>
            <person name="Argimon S."/>
            <person name="Zhang W."/>
            <person name="Yang X."/>
            <person name="Jeffery I.B."/>
            <person name="Cooney J.C."/>
            <person name="Kagawa T.F."/>
            <person name="Liu W."/>
            <person name="Song Y."/>
            <person name="Salvetti E."/>
            <person name="Wrobel A."/>
            <person name="Rasinkangas P."/>
            <person name="Parkhill J."/>
            <person name="Rea M.C."/>
            <person name="O'Sullivan O."/>
            <person name="Ritari J."/>
            <person name="Douillard F.P."/>
            <person name="Paul Ross R."/>
            <person name="Yang R."/>
            <person name="Briner A.E."/>
            <person name="Felis G.E."/>
            <person name="de Vos W.M."/>
            <person name="Barrangou R."/>
            <person name="Klaenhammer T.R."/>
            <person name="Caufield P.W."/>
            <person name="Cui Y."/>
            <person name="Zhang H."/>
            <person name="O'Toole P.W."/>
        </authorList>
    </citation>
    <scope>NUCLEOTIDE SEQUENCE [LARGE SCALE GENOMIC DNA]</scope>
    <source>
        <strain evidence="8 9">DSM 18933</strain>
    </source>
</reference>
<dbReference type="Pfam" id="PF04650">
    <property type="entry name" value="YSIRK_signal"/>
    <property type="match status" value="1"/>
</dbReference>
<keyword evidence="6" id="KW-1133">Transmembrane helix</keyword>
<keyword evidence="9" id="KW-1185">Reference proteome</keyword>
<keyword evidence="6" id="KW-0812">Transmembrane</keyword>
<evidence type="ECO:0000313" key="8">
    <source>
        <dbReference type="EMBL" id="KRM18036.1"/>
    </source>
</evidence>
<evidence type="ECO:0000256" key="2">
    <source>
        <dbReference type="ARBA" id="ARBA00022525"/>
    </source>
</evidence>
<dbReference type="Pfam" id="PF17966">
    <property type="entry name" value="Muc_B2"/>
    <property type="match status" value="3"/>
</dbReference>
<gene>
    <name evidence="8" type="ORF">FC40_GL001059</name>
</gene>
<keyword evidence="1" id="KW-0134">Cell wall</keyword>
<dbReference type="Pfam" id="PF00746">
    <property type="entry name" value="Gram_pos_anchor"/>
    <property type="match status" value="1"/>
</dbReference>
<dbReference type="Gene3D" id="2.60.40.4300">
    <property type="match status" value="3"/>
</dbReference>
<feature type="region of interest" description="Disordered" evidence="5">
    <location>
        <begin position="69"/>
        <end position="88"/>
    </location>
</feature>
<evidence type="ECO:0000256" key="4">
    <source>
        <dbReference type="ARBA" id="ARBA00023088"/>
    </source>
</evidence>
<organism evidence="8 9">
    <name type="scientific">Ligilactobacillus hayakitensis DSM 18933 = JCM 14209</name>
    <dbReference type="NCBI Taxonomy" id="1423755"/>
    <lineage>
        <taxon>Bacteria</taxon>
        <taxon>Bacillati</taxon>
        <taxon>Bacillota</taxon>
        <taxon>Bacilli</taxon>
        <taxon>Lactobacillales</taxon>
        <taxon>Lactobacillaceae</taxon>
        <taxon>Ligilactobacillus</taxon>
    </lineage>
</organism>
<feature type="region of interest" description="Disordered" evidence="5">
    <location>
        <begin position="1167"/>
        <end position="1197"/>
    </location>
</feature>
<feature type="transmembrane region" description="Helical" evidence="6">
    <location>
        <begin position="21"/>
        <end position="42"/>
    </location>
</feature>
<dbReference type="InterPro" id="IPR005877">
    <property type="entry name" value="YSIRK_signal_dom"/>
</dbReference>
<evidence type="ECO:0000256" key="6">
    <source>
        <dbReference type="SAM" id="Phobius"/>
    </source>
</evidence>
<dbReference type="PATRIC" id="fig|1423755.3.peg.1120"/>
<feature type="domain" description="Gram-positive cocci surface proteins LPxTG" evidence="7">
    <location>
        <begin position="1303"/>
        <end position="1339"/>
    </location>
</feature>
<keyword evidence="2" id="KW-0964">Secreted</keyword>
<name>A0A0R1WP94_9LACO</name>
<dbReference type="InterPro" id="IPR019931">
    <property type="entry name" value="LPXTG_anchor"/>
</dbReference>
<feature type="compositionally biased region" description="Basic and acidic residues" evidence="5">
    <location>
        <begin position="1184"/>
        <end position="1193"/>
    </location>
</feature>
<comment type="caution">
    <text evidence="8">The sequence shown here is derived from an EMBL/GenBank/DDBJ whole genome shotgun (WGS) entry which is preliminary data.</text>
</comment>
<sequence>MLSKNNKQQQAQKIEDKKQRFTIKRVSVGVASVLLGATFLMYGGTQASADAVGEVQTGTLASDVVAKDPSTAPKVENSANGTAEPAGATVAHGQAEVTTGINATADVQVNNQFGGGNVGRFDLTINVDPVKANAKAGDQLTLTFEELGPYEAGNGAIDKLPLTLENNGVVFATLKDQATQVTNMVTETGVSGNQSAPYWAQRHGTIEDQLQWHIPNKGLTTIADYILTSEVEHMSEFNYTFHKQTHTATPEVDVDTIHHAVIKVAFNGQEKTIAAKDYLTYGEPLDTPEVITDKSINGKATGSVPLDSHGNIIDFNQQKSQIKITANGDIPTGAIIRIKLNDPEFSKFIQNGEFREFVGMPFGNGTMVNENHVILRDESKPKFKVVSLSDDEFTFELIDGTLRHKYEYTIYDNDGYQFGVKRVLTDKSKQLAQEATAKMRAEGKTKTTIQSDAGATIYITLPGEAEKLQNNQALVNWEFNYDPNVIANDGGNYKSLDGDVIVRYIENVTGKEILTGKPFIKLPAEVDKGLNKDEFMVSEPTPNDVLVDDATNVVDPKKTPMPSTENPNDPNQYFTYYTDTVPYFVKGNDGNVYRFAGFETDNKFDKKDYEATSGAVVVKGKAQVAIVATYGQVNFGSVAIQPVNEKGENLGNEIPTKYDGSQKAINEEGKDYDVKDLAPAEIIVNGKAYILKANQATPANETGKLTAGKTVVPYVYVEKFTITTDDSGKATRTIQYLDEATGLEIPTSTAVKQDATFERTVTTNNADNTTENGDWRVTANGMFAVESPTFDKYVLVDPTQKTVAAVTTPLEGSDDVIKVYYKAAVVDGNQQTKEVTRTIKYLQKDTDKELQAPVTQTVSFTKTDKVNAVTNEVVTEGTWKLVNNGMQAVESPKIIDGNQLVEATDSTVAGVDNPELTGNYDYVVYYEPIITTDSSNEVHTQTINYVDEQGNKIPNVESNVQTTHWLNETTTNEDTKETTSMGWHTVDSYQDVATPKIDGYYLVDENQEVIKGQTPQQEDSVINVVFRQIVQEVPDKYPTYDLPEIPLEQKVPDKYPTYDLPEIPLEQKVPDDYPTYNLPEIPLEQSIPDDYPTYNLPEAQVPEIHQVPNDYPTYNLPEAQVPEIHQVPDDYPTYDLPEAQVPEIHQVPDDYPTYDLPEAQVPEIHQVPDDYPTYDLPEAQVPEKNQEPNDHPTYDLPEAQVPEMNQEPNDHPTNDLPEVQVPKVNELPSETPTNDLPEAQVPEIQPSNDLPVENVTDKQTDANVLTERKEPSKDEALIEVKLPTVQKQLAEKEHVFNDKQNVLPQTGDDKANVTLVGSVLVAAGSMFGMTSIARKRKEK</sequence>
<accession>A0A0R1WP94</accession>
<dbReference type="RefSeq" id="WP_056938428.1">
    <property type="nucleotide sequence ID" value="NZ_AZGD01000099.1"/>
</dbReference>
<dbReference type="InterPro" id="IPR041495">
    <property type="entry name" value="Mub_B2"/>
</dbReference>
<dbReference type="PROSITE" id="PS50847">
    <property type="entry name" value="GRAM_POS_ANCHORING"/>
    <property type="match status" value="1"/>
</dbReference>
<dbReference type="Proteomes" id="UP000051054">
    <property type="component" value="Unassembled WGS sequence"/>
</dbReference>
<keyword evidence="3" id="KW-0732">Signal</keyword>
<keyword evidence="4" id="KW-0572">Peptidoglycan-anchor</keyword>
<dbReference type="eggNOG" id="COG3266">
    <property type="taxonomic scope" value="Bacteria"/>
</dbReference>
<evidence type="ECO:0000313" key="9">
    <source>
        <dbReference type="Proteomes" id="UP000051054"/>
    </source>
</evidence>